<proteinExistence type="predicted"/>
<protein>
    <submittedName>
        <fullName evidence="1">Uncharacterized protein</fullName>
    </submittedName>
</protein>
<evidence type="ECO:0000313" key="2">
    <source>
        <dbReference type="Proteomes" id="UP000441336"/>
    </source>
</evidence>
<dbReference type="Proteomes" id="UP000441336">
    <property type="component" value="Unassembled WGS sequence"/>
</dbReference>
<name>A0A7K1TFM1_9BACT</name>
<dbReference type="RefSeq" id="WP_157566040.1">
    <property type="nucleotide sequence ID" value="NZ_WQKZ01000003.1"/>
</dbReference>
<gene>
    <name evidence="1" type="ORF">GO988_12840</name>
</gene>
<organism evidence="1 2">
    <name type="scientific">Hymenobacter ginkgonis</name>
    <dbReference type="NCBI Taxonomy" id="2682976"/>
    <lineage>
        <taxon>Bacteria</taxon>
        <taxon>Pseudomonadati</taxon>
        <taxon>Bacteroidota</taxon>
        <taxon>Cytophagia</taxon>
        <taxon>Cytophagales</taxon>
        <taxon>Hymenobacteraceae</taxon>
        <taxon>Hymenobacter</taxon>
    </lineage>
</organism>
<dbReference type="AlphaFoldDB" id="A0A7K1TFM1"/>
<dbReference type="EMBL" id="WQKZ01000003">
    <property type="protein sequence ID" value="MVN77214.1"/>
    <property type="molecule type" value="Genomic_DNA"/>
</dbReference>
<evidence type="ECO:0000313" key="1">
    <source>
        <dbReference type="EMBL" id="MVN77214.1"/>
    </source>
</evidence>
<reference evidence="1 2" key="1">
    <citation type="submission" date="2019-12" db="EMBL/GenBank/DDBJ databases">
        <title>Hymenobacter sp. HMF4947 Genome sequencing and assembly.</title>
        <authorList>
            <person name="Kang H."/>
            <person name="Cha I."/>
            <person name="Kim H."/>
            <person name="Joh K."/>
        </authorList>
    </citation>
    <scope>NUCLEOTIDE SEQUENCE [LARGE SCALE GENOMIC DNA]</scope>
    <source>
        <strain evidence="1 2">HMF4947</strain>
    </source>
</reference>
<keyword evidence="2" id="KW-1185">Reference proteome</keyword>
<accession>A0A7K1TFM1</accession>
<comment type="caution">
    <text evidence="1">The sequence shown here is derived from an EMBL/GenBank/DDBJ whole genome shotgun (WGS) entry which is preliminary data.</text>
</comment>
<sequence length="65" mass="6966">MKLPLLLVGLLLLALLLPPAGHSAHRRHRHAAVGRCPGSPQLLPLRVLRTAQSTQGPKVVRAVGR</sequence>